<dbReference type="GO" id="GO:0016274">
    <property type="term" value="F:protein-arginine N-methyltransferase activity"/>
    <property type="evidence" value="ECO:0007669"/>
    <property type="project" value="InterPro"/>
</dbReference>
<reference evidence="4" key="1">
    <citation type="submission" date="2016-06" db="UniProtKB">
        <authorList>
            <consortium name="WormBaseParasite"/>
        </authorList>
    </citation>
    <scope>IDENTIFICATION</scope>
</reference>
<dbReference type="GO" id="GO:0042054">
    <property type="term" value="F:histone methyltransferase activity"/>
    <property type="evidence" value="ECO:0007669"/>
    <property type="project" value="TreeGrafter"/>
</dbReference>
<dbReference type="InterPro" id="IPR029063">
    <property type="entry name" value="SAM-dependent_MTases_sf"/>
</dbReference>
<dbReference type="PANTHER" id="PTHR11006">
    <property type="entry name" value="PROTEIN ARGININE N-METHYLTRANSFERASE"/>
    <property type="match status" value="1"/>
</dbReference>
<evidence type="ECO:0000313" key="4">
    <source>
        <dbReference type="WBParaSite" id="SBAD_0000686601-mRNA-1"/>
    </source>
</evidence>
<evidence type="ECO:0000313" key="2">
    <source>
        <dbReference type="EMBL" id="VDP10403.1"/>
    </source>
</evidence>
<keyword evidence="1" id="KW-0949">S-adenosyl-L-methionine</keyword>
<dbReference type="Gene3D" id="2.70.160.11">
    <property type="entry name" value="Hnrnp arginine n-methyltransferase1"/>
    <property type="match status" value="2"/>
</dbReference>
<dbReference type="AlphaFoldDB" id="A0A183ISL1"/>
<dbReference type="WBParaSite" id="SBAD_0000686601-mRNA-1">
    <property type="protein sequence ID" value="SBAD_0000686601-mRNA-1"/>
    <property type="gene ID" value="SBAD_0000686601"/>
</dbReference>
<dbReference type="EMBL" id="UZAM01009894">
    <property type="protein sequence ID" value="VDP10403.1"/>
    <property type="molecule type" value="Genomic_DNA"/>
</dbReference>
<reference evidence="2 3" key="2">
    <citation type="submission" date="2018-11" db="EMBL/GenBank/DDBJ databases">
        <authorList>
            <consortium name="Pathogen Informatics"/>
        </authorList>
    </citation>
    <scope>NUCLEOTIDE SEQUENCE [LARGE SCALE GENOMIC DNA]</scope>
</reference>
<dbReference type="PANTHER" id="PTHR11006:SF4">
    <property type="entry name" value="PROTEIN ARGININE N-METHYLTRANSFERASE 7"/>
    <property type="match status" value="1"/>
</dbReference>
<name>A0A183ISL1_9BILA</name>
<keyword evidence="3" id="KW-1185">Reference proteome</keyword>
<dbReference type="Proteomes" id="UP000270296">
    <property type="component" value="Unassembled WGS sequence"/>
</dbReference>
<evidence type="ECO:0000256" key="1">
    <source>
        <dbReference type="ARBA" id="ARBA00022691"/>
    </source>
</evidence>
<accession>A0A183ISL1</accession>
<evidence type="ECO:0000313" key="3">
    <source>
        <dbReference type="Proteomes" id="UP000270296"/>
    </source>
</evidence>
<proteinExistence type="predicted"/>
<sequence length="386" mass="44134">MLRCGILADIGDRADVCVAEVFDTELIGEGALRTFSLAHKRLLKVKIRVPDICAKCPGSVAVHDIHFDRLPIHYYHVLSDAIKIFEFNFEDAKSLMFDESHVCSIEVKCAGSSRADAVLLWWELQMDDSGKNVISTQPRSAGNPSPEIDCVFGDPFFFSSFLPWHNLRFWYVVDYFRQNDSLSTDIKVFPGGAIDECDPKIEQHPIWEYGSKALSYPTKLMEWDMSSSIPQDTYSTDNILLLQTSGTFNALIVWLDWEFSDSQLVSGLREPCAPGQSPQWDFFSQFGVHFLREPFVQVEEGFRVFVRLLFGTMPFKSKSKEPVVKQSKNQRLTRRRAVKKETSLVEEAPENSSEAASVEAEELQLMQLQFISTFMQDLRVFVLHWL</sequence>
<organism evidence="4">
    <name type="scientific">Soboliphyme baturini</name>
    <dbReference type="NCBI Taxonomy" id="241478"/>
    <lineage>
        <taxon>Eukaryota</taxon>
        <taxon>Metazoa</taxon>
        <taxon>Ecdysozoa</taxon>
        <taxon>Nematoda</taxon>
        <taxon>Enoplea</taxon>
        <taxon>Dorylaimia</taxon>
        <taxon>Dioctophymatida</taxon>
        <taxon>Dioctophymatoidea</taxon>
        <taxon>Soboliphymatidae</taxon>
        <taxon>Soboliphyme</taxon>
    </lineage>
</organism>
<dbReference type="OrthoDB" id="412876at2759"/>
<gene>
    <name evidence="2" type="ORF">SBAD_LOCUS6608</name>
</gene>
<dbReference type="SUPFAM" id="SSF53335">
    <property type="entry name" value="S-adenosyl-L-methionine-dependent methyltransferases"/>
    <property type="match status" value="1"/>
</dbReference>
<dbReference type="InterPro" id="IPR025799">
    <property type="entry name" value="Arg_MeTrfase"/>
</dbReference>
<protein>
    <submittedName>
        <fullName evidence="4">Fmp27_GFWDK domain-containing protein</fullName>
    </submittedName>
</protein>